<evidence type="ECO:0000256" key="3">
    <source>
        <dbReference type="ARBA" id="ARBA00012438"/>
    </source>
</evidence>
<evidence type="ECO:0000259" key="12">
    <source>
        <dbReference type="PROSITE" id="PS50109"/>
    </source>
</evidence>
<dbReference type="PANTHER" id="PTHR45436">
    <property type="entry name" value="SENSOR HISTIDINE KINASE YKOH"/>
    <property type="match status" value="1"/>
</dbReference>
<dbReference type="CDD" id="cd06225">
    <property type="entry name" value="HAMP"/>
    <property type="match status" value="1"/>
</dbReference>
<feature type="domain" description="Histidine kinase" evidence="12">
    <location>
        <begin position="218"/>
        <end position="439"/>
    </location>
</feature>
<evidence type="ECO:0000256" key="6">
    <source>
        <dbReference type="ARBA" id="ARBA00022692"/>
    </source>
</evidence>
<name>A0ABR6BTY1_9PSEU</name>
<comment type="subcellular location">
    <subcellularLocation>
        <location evidence="2">Cell membrane</location>
    </subcellularLocation>
</comment>
<keyword evidence="10 11" id="KW-0472">Membrane</keyword>
<evidence type="ECO:0000256" key="11">
    <source>
        <dbReference type="SAM" id="Phobius"/>
    </source>
</evidence>
<dbReference type="RefSeq" id="WP_025354658.1">
    <property type="nucleotide sequence ID" value="NZ_BAAABQ010000014.1"/>
</dbReference>
<proteinExistence type="predicted"/>
<evidence type="ECO:0000313" key="14">
    <source>
        <dbReference type="EMBL" id="MBA8930081.1"/>
    </source>
</evidence>
<dbReference type="EC" id="2.7.13.3" evidence="3"/>
<dbReference type="SUPFAM" id="SSF55874">
    <property type="entry name" value="ATPase domain of HSP90 chaperone/DNA topoisomerase II/histidine kinase"/>
    <property type="match status" value="1"/>
</dbReference>
<dbReference type="PROSITE" id="PS50109">
    <property type="entry name" value="HIS_KIN"/>
    <property type="match status" value="1"/>
</dbReference>
<dbReference type="Gene3D" id="3.30.565.10">
    <property type="entry name" value="Histidine kinase-like ATPase, C-terminal domain"/>
    <property type="match status" value="1"/>
</dbReference>
<comment type="catalytic activity">
    <reaction evidence="1">
        <text>ATP + protein L-histidine = ADP + protein N-phospho-L-histidine.</text>
        <dbReference type="EC" id="2.7.13.3"/>
    </reaction>
</comment>
<dbReference type="SUPFAM" id="SSF158472">
    <property type="entry name" value="HAMP domain-like"/>
    <property type="match status" value="1"/>
</dbReference>
<dbReference type="Gene3D" id="6.10.340.10">
    <property type="match status" value="1"/>
</dbReference>
<dbReference type="InterPro" id="IPR003594">
    <property type="entry name" value="HATPase_dom"/>
</dbReference>
<dbReference type="GO" id="GO:0016301">
    <property type="term" value="F:kinase activity"/>
    <property type="evidence" value="ECO:0007669"/>
    <property type="project" value="UniProtKB-KW"/>
</dbReference>
<keyword evidence="5" id="KW-0808">Transferase</keyword>
<dbReference type="InterPro" id="IPR050428">
    <property type="entry name" value="TCS_sensor_his_kinase"/>
</dbReference>
<dbReference type="CDD" id="cd00082">
    <property type="entry name" value="HisKA"/>
    <property type="match status" value="1"/>
</dbReference>
<keyword evidence="7 14" id="KW-0418">Kinase</keyword>
<dbReference type="Pfam" id="PF00672">
    <property type="entry name" value="HAMP"/>
    <property type="match status" value="1"/>
</dbReference>
<dbReference type="InterPro" id="IPR004358">
    <property type="entry name" value="Sig_transdc_His_kin-like_C"/>
</dbReference>
<dbReference type="Proteomes" id="UP000517916">
    <property type="component" value="Unassembled WGS sequence"/>
</dbReference>
<dbReference type="PRINTS" id="PR00344">
    <property type="entry name" value="BCTRLSENSOR"/>
</dbReference>
<accession>A0ABR6BTY1</accession>
<evidence type="ECO:0000256" key="7">
    <source>
        <dbReference type="ARBA" id="ARBA00022777"/>
    </source>
</evidence>
<gene>
    <name evidence="14" type="ORF">BC739_007314</name>
</gene>
<feature type="transmembrane region" description="Helical" evidence="11">
    <location>
        <begin position="129"/>
        <end position="153"/>
    </location>
</feature>
<dbReference type="PROSITE" id="PS50885">
    <property type="entry name" value="HAMP"/>
    <property type="match status" value="1"/>
</dbReference>
<protein>
    <recommendedName>
        <fullName evidence="3">histidine kinase</fullName>
        <ecNumber evidence="3">2.7.13.3</ecNumber>
    </recommendedName>
</protein>
<evidence type="ECO:0000259" key="13">
    <source>
        <dbReference type="PROSITE" id="PS50885"/>
    </source>
</evidence>
<dbReference type="InterPro" id="IPR005467">
    <property type="entry name" value="His_kinase_dom"/>
</dbReference>
<dbReference type="InterPro" id="IPR036097">
    <property type="entry name" value="HisK_dim/P_sf"/>
</dbReference>
<dbReference type="SMART" id="SM00388">
    <property type="entry name" value="HisKA"/>
    <property type="match status" value="1"/>
</dbReference>
<keyword evidence="9" id="KW-0902">Two-component regulatory system</keyword>
<evidence type="ECO:0000256" key="8">
    <source>
        <dbReference type="ARBA" id="ARBA00022989"/>
    </source>
</evidence>
<organism evidence="14 15">
    <name type="scientific">Kutzneria viridogrisea</name>
    <dbReference type="NCBI Taxonomy" id="47990"/>
    <lineage>
        <taxon>Bacteria</taxon>
        <taxon>Bacillati</taxon>
        <taxon>Actinomycetota</taxon>
        <taxon>Actinomycetes</taxon>
        <taxon>Pseudonocardiales</taxon>
        <taxon>Pseudonocardiaceae</taxon>
        <taxon>Kutzneria</taxon>
    </lineage>
</organism>
<comment type="caution">
    <text evidence="14">The sequence shown here is derived from an EMBL/GenBank/DDBJ whole genome shotgun (WGS) entry which is preliminary data.</text>
</comment>
<keyword evidence="6 11" id="KW-0812">Transmembrane</keyword>
<dbReference type="PANTHER" id="PTHR45436:SF5">
    <property type="entry name" value="SENSOR HISTIDINE KINASE TRCS"/>
    <property type="match status" value="1"/>
</dbReference>
<dbReference type="InterPro" id="IPR003660">
    <property type="entry name" value="HAMP_dom"/>
</dbReference>
<dbReference type="EMBL" id="JACJID010000006">
    <property type="protein sequence ID" value="MBA8930081.1"/>
    <property type="molecule type" value="Genomic_DNA"/>
</dbReference>
<evidence type="ECO:0000256" key="9">
    <source>
        <dbReference type="ARBA" id="ARBA00023012"/>
    </source>
</evidence>
<evidence type="ECO:0000256" key="1">
    <source>
        <dbReference type="ARBA" id="ARBA00000085"/>
    </source>
</evidence>
<dbReference type="InterPro" id="IPR036890">
    <property type="entry name" value="HATPase_C_sf"/>
</dbReference>
<dbReference type="SMART" id="SM00387">
    <property type="entry name" value="HATPase_c"/>
    <property type="match status" value="1"/>
</dbReference>
<dbReference type="InterPro" id="IPR003661">
    <property type="entry name" value="HisK_dim/P_dom"/>
</dbReference>
<keyword evidence="15" id="KW-1185">Reference proteome</keyword>
<evidence type="ECO:0000256" key="4">
    <source>
        <dbReference type="ARBA" id="ARBA00022553"/>
    </source>
</evidence>
<keyword evidence="8 11" id="KW-1133">Transmembrane helix</keyword>
<evidence type="ECO:0000313" key="15">
    <source>
        <dbReference type="Proteomes" id="UP000517916"/>
    </source>
</evidence>
<dbReference type="Pfam" id="PF00512">
    <property type="entry name" value="HisKA"/>
    <property type="match status" value="1"/>
</dbReference>
<sequence length="466" mass="49658">MRSGSLRLRVTLAVIGVLAVVILALAVVVDALFGQQTVQDQANVLRDRVQLARQLEGKRLTTELLYERLSSGGLLLVRITDPSGQARGPKPDNRAAETPAPQTLTYRNGTRITIFADAESKPQARLRRLLVIVSLVTLAVGALVVVLTVRFAVGPLEAMGRLARSIANGNRGRRLAPDRRNTDIGRTAAAFDDMLDALEGAEAQARGSEERTRQFVADAAHELRTPIAGVQAVAESVLQQGADVEPEERERMMLLLVRESRRAGRLVDDLVALARIEAGIDLQRKPVDLHALAEAEADRTRVLAPELTVQVSGTQVTVQGDPHRLAQVLANLMNNARQAVQGTGRITVTVGTADLGAHGRFAELIVADDGPGVPPAERERIFDRLVRLDESRAGRSGGSGLGLPIARGICRVHGGDLRCEAPAPGQPGAVFRILLPLPAALDAPTVAFAPATTPLAVPPPVVRPPA</sequence>
<reference evidence="14 15" key="1">
    <citation type="submission" date="2020-08" db="EMBL/GenBank/DDBJ databases">
        <title>Genomic Encyclopedia of Archaeal and Bacterial Type Strains, Phase II (KMG-II): from individual species to whole genera.</title>
        <authorList>
            <person name="Goeker M."/>
        </authorList>
    </citation>
    <scope>NUCLEOTIDE SEQUENCE [LARGE SCALE GENOMIC DNA]</scope>
    <source>
        <strain evidence="14 15">DSM 43850</strain>
    </source>
</reference>
<feature type="domain" description="HAMP" evidence="13">
    <location>
        <begin position="150"/>
        <end position="203"/>
    </location>
</feature>
<dbReference type="SMART" id="SM00304">
    <property type="entry name" value="HAMP"/>
    <property type="match status" value="1"/>
</dbReference>
<evidence type="ECO:0000256" key="5">
    <source>
        <dbReference type="ARBA" id="ARBA00022679"/>
    </source>
</evidence>
<dbReference type="Pfam" id="PF02518">
    <property type="entry name" value="HATPase_c"/>
    <property type="match status" value="1"/>
</dbReference>
<dbReference type="SUPFAM" id="SSF47384">
    <property type="entry name" value="Homodimeric domain of signal transducing histidine kinase"/>
    <property type="match status" value="1"/>
</dbReference>
<dbReference type="Gene3D" id="1.10.287.130">
    <property type="match status" value="1"/>
</dbReference>
<evidence type="ECO:0000256" key="10">
    <source>
        <dbReference type="ARBA" id="ARBA00023136"/>
    </source>
</evidence>
<dbReference type="CDD" id="cd00075">
    <property type="entry name" value="HATPase"/>
    <property type="match status" value="1"/>
</dbReference>
<feature type="transmembrane region" description="Helical" evidence="11">
    <location>
        <begin position="12"/>
        <end position="33"/>
    </location>
</feature>
<evidence type="ECO:0000256" key="2">
    <source>
        <dbReference type="ARBA" id="ARBA00004236"/>
    </source>
</evidence>
<keyword evidence="4" id="KW-0597">Phosphoprotein</keyword>